<organism evidence="1 2">
    <name type="scientific">Paramecium sonneborni</name>
    <dbReference type="NCBI Taxonomy" id="65129"/>
    <lineage>
        <taxon>Eukaryota</taxon>
        <taxon>Sar</taxon>
        <taxon>Alveolata</taxon>
        <taxon>Ciliophora</taxon>
        <taxon>Intramacronucleata</taxon>
        <taxon>Oligohymenophorea</taxon>
        <taxon>Peniculida</taxon>
        <taxon>Parameciidae</taxon>
        <taxon>Paramecium</taxon>
    </lineage>
</organism>
<keyword evidence="2" id="KW-1185">Reference proteome</keyword>
<reference evidence="1" key="1">
    <citation type="submission" date="2021-01" db="EMBL/GenBank/DDBJ databases">
        <authorList>
            <consortium name="Genoscope - CEA"/>
            <person name="William W."/>
        </authorList>
    </citation>
    <scope>NUCLEOTIDE SEQUENCE</scope>
</reference>
<evidence type="ECO:0000313" key="1">
    <source>
        <dbReference type="EMBL" id="CAD8129105.1"/>
    </source>
</evidence>
<dbReference type="AlphaFoldDB" id="A0A8S1RQE2"/>
<sequence>MYRLFNNQSLFKFLNQLIYHKSIILLTNNQQQQNMFNILLLILLISLFKLITHRVQDQDNHCTLFQLLFLQLQPRLKLNLQFFTKLLTLEKALQLFKVQLISYLIDINQTHNSYLLTKDDLDNKINKNQQIQLINLYQIILKFSHLLKFQKLVNIQILFQIYVYIIQFYSKYKIFNSWQNQSYAQMEIVYIIGSKILQVSEFCFLDLKMFFDPQKFFRFNKKLLYQMQREFY</sequence>
<dbReference type="EMBL" id="CAJJDN010000207">
    <property type="protein sequence ID" value="CAD8129105.1"/>
    <property type="molecule type" value="Genomic_DNA"/>
</dbReference>
<protein>
    <submittedName>
        <fullName evidence="1">Uncharacterized protein</fullName>
    </submittedName>
</protein>
<dbReference type="Proteomes" id="UP000692954">
    <property type="component" value="Unassembled WGS sequence"/>
</dbReference>
<gene>
    <name evidence="1" type="ORF">PSON_ATCC_30995.1.T2070026</name>
</gene>
<accession>A0A8S1RQE2</accession>
<evidence type="ECO:0000313" key="2">
    <source>
        <dbReference type="Proteomes" id="UP000692954"/>
    </source>
</evidence>
<comment type="caution">
    <text evidence="1">The sequence shown here is derived from an EMBL/GenBank/DDBJ whole genome shotgun (WGS) entry which is preliminary data.</text>
</comment>
<proteinExistence type="predicted"/>
<name>A0A8S1RQE2_9CILI</name>